<name>G4ZZ88_PHYSP</name>
<dbReference type="InParanoid" id="G4ZZ88"/>
<protein>
    <recommendedName>
        <fullName evidence="3">Sfi1 spindle body domain-containing protein</fullName>
    </recommendedName>
</protein>
<dbReference type="Proteomes" id="UP000002640">
    <property type="component" value="Unassembled WGS sequence"/>
</dbReference>
<evidence type="ECO:0000313" key="2">
    <source>
        <dbReference type="Proteomes" id="UP000002640"/>
    </source>
</evidence>
<dbReference type="KEGG" id="psoj:PHYSODRAFT_520764"/>
<keyword evidence="2" id="KW-1185">Reference proteome</keyword>
<organism evidence="1 2">
    <name type="scientific">Phytophthora sojae (strain P6497)</name>
    <name type="common">Soybean stem and root rot agent</name>
    <name type="synonym">Phytophthora megasperma f. sp. glycines</name>
    <dbReference type="NCBI Taxonomy" id="1094619"/>
    <lineage>
        <taxon>Eukaryota</taxon>
        <taxon>Sar</taxon>
        <taxon>Stramenopiles</taxon>
        <taxon>Oomycota</taxon>
        <taxon>Peronosporomycetes</taxon>
        <taxon>Peronosporales</taxon>
        <taxon>Peronosporaceae</taxon>
        <taxon>Phytophthora</taxon>
    </lineage>
</organism>
<evidence type="ECO:0000313" key="1">
    <source>
        <dbReference type="EMBL" id="EGZ11110.1"/>
    </source>
</evidence>
<dbReference type="GeneID" id="20660330"/>
<proteinExistence type="predicted"/>
<dbReference type="EMBL" id="JH159158">
    <property type="protein sequence ID" value="EGZ11110.1"/>
    <property type="molecule type" value="Genomic_DNA"/>
</dbReference>
<reference evidence="1 2" key="1">
    <citation type="journal article" date="2006" name="Science">
        <title>Phytophthora genome sequences uncover evolutionary origins and mechanisms of pathogenesis.</title>
        <authorList>
            <person name="Tyler B.M."/>
            <person name="Tripathy S."/>
            <person name="Zhang X."/>
            <person name="Dehal P."/>
            <person name="Jiang R.H."/>
            <person name="Aerts A."/>
            <person name="Arredondo F.D."/>
            <person name="Baxter L."/>
            <person name="Bensasson D."/>
            <person name="Beynon J.L."/>
            <person name="Chapman J."/>
            <person name="Damasceno C.M."/>
            <person name="Dorrance A.E."/>
            <person name="Dou D."/>
            <person name="Dickerman A.W."/>
            <person name="Dubchak I.L."/>
            <person name="Garbelotto M."/>
            <person name="Gijzen M."/>
            <person name="Gordon S.G."/>
            <person name="Govers F."/>
            <person name="Grunwald N.J."/>
            <person name="Huang W."/>
            <person name="Ivors K.L."/>
            <person name="Jones R.W."/>
            <person name="Kamoun S."/>
            <person name="Krampis K."/>
            <person name="Lamour K.H."/>
            <person name="Lee M.K."/>
            <person name="McDonald W.H."/>
            <person name="Medina M."/>
            <person name="Meijer H.J."/>
            <person name="Nordberg E.K."/>
            <person name="Maclean D.J."/>
            <person name="Ospina-Giraldo M.D."/>
            <person name="Morris P.F."/>
            <person name="Phuntumart V."/>
            <person name="Putnam N.H."/>
            <person name="Rash S."/>
            <person name="Rose J.K."/>
            <person name="Sakihama Y."/>
            <person name="Salamov A.A."/>
            <person name="Savidor A."/>
            <person name="Scheuring C.F."/>
            <person name="Smith B.M."/>
            <person name="Sobral B.W."/>
            <person name="Terry A."/>
            <person name="Torto-Alalibo T.A."/>
            <person name="Win J."/>
            <person name="Xu Z."/>
            <person name="Zhang H."/>
            <person name="Grigoriev I.V."/>
            <person name="Rokhsar D.S."/>
            <person name="Boore J.L."/>
        </authorList>
    </citation>
    <scope>NUCLEOTIDE SEQUENCE [LARGE SCALE GENOMIC DNA]</scope>
    <source>
        <strain evidence="1 2">P6497</strain>
    </source>
</reference>
<evidence type="ECO:0008006" key="3">
    <source>
        <dbReference type="Google" id="ProtNLM"/>
    </source>
</evidence>
<dbReference type="OMA" id="EVSAHEW"/>
<gene>
    <name evidence="1" type="ORF">PHYSODRAFT_520764</name>
</gene>
<dbReference type="RefSeq" id="XP_009533855.1">
    <property type="nucleotide sequence ID" value="XM_009535560.1"/>
</dbReference>
<sequence length="1900" mass="229288">MALEDSDDACVYVKESVLRELEQERRRLKWQLSRALQTSDVRTAELEASKAKVKDLLTIVEVNKGVADQVVQRSRGREAQRRAELETLHQQSKQQRQRYVDLALRMMNRRVRDRQQRDAFQSLQHAVQLRGRRREAILKLLARYRRRALGRGLDNWRHYCAVTGRSTGGAKIHPMVSGQVTALTRSTERTYSMLVSGDSRQFVRWQLLRKVWRNWERVVRWKRRHREFVRLASERSLRLVFATWRSRARVVRQQKVLVRRVLARTSRRIQQLGLTSLRLRCAEVSAHEWSEVLKTAHVAMEEERRLREEQRQQRFTELQTQRLEDFKRRECKHRTLMMLRCEMLHTQQKTAIALRFQRLQHRRSEMRRLFASWKRVAGRARRTKGAIAARDTRRDEVTKANCFRLFADALKRRRQRRFRLRALLSKLRRAWLLRGWVCLHIRSAVAEHNAIAHVELWQLSQQADAMRAACQEEIRRSRRVALKYQITCALLMANKKHEKLLRRVFCGWSKRTSTHARQRHALRRLAARKREKALRAALQLWGHFNDGNAVRCNQLHRYHLTRRLRALQVAFDSWRRNTHERLRLRLARYQQRSCFRAWRQSHHLRQQRVRWFGQFLQRSTDKCRRQAFQSWRQEHDHYKKLTARREDAEHELIARLWRRWIGFVAFRLHKRHRARGRKCLQVWHHHSALMVRRRAALRRISRRRHLQSLYNKWQRWMRASLCGTIATLQISTLQAQEHVDSVLQSTMRSSLLRRMMRKWRSIAAESKRRQRRRALFAEKRRYMTLQASLRQWQRKIACSPLTKQHRVLQHLLNKFRLSVERQVFRLWERRAHRQTLFERDRISAELFRRSEDRVMALAEEIRTERERRLVFTSWRSLATRKRTARESLQTIVLKQQLRLMQNSWSAWTMRTQTQRCLERLLAITTRRLKAAAWSKLMDMYHQHDRRSTGARRAGLICRKILLRHAWNHWKRIDSLLAKDAALTEAQASLAESILAFKEKLAMRHHQKCCQTSAFVAWKHRLDCTKRLQRHLRDVLEKRIEVTTAWHFQKWRTIVGRQNQRQQLIHRVVRRHHARELRAALDRWSRWILVAAHRQHLKQTQLAMSRQREATAQRIAAQRRRYIVEQRIALAQHCTRRLLRSVWCSWRALILQSKRRVYLLEKILSRTRRELLALGLYRWNDWRTWVQDVDNKLIRLIRVYEVWRWRRGFSALRHHHHEVIRYQSVVAASAYSAHSARQRERQTKLIRGITLVLQRRTHSDLFTRCFFQWIRYAKAKAKGQLMIRQTHERSQKRSVQRCFINWQQCTRRRAILQRKLRRRQELWDFRRQRRIWTAWVFFTQRSVDIKHFIFDRLVVCALQDAWERWESYTKHANSVLDAQRVAQWQHAAAERDNRITTLEDKHEHLLLRTAQLGQQNNALRQQLVSTAARKLYRELELGRKSRVSVVFEVWRHKLRQTQALQKQMKSLTWRCQRLALRHWQYYTSQLRAADAARRVQLDATEWAAHVVHTCAMQWLKRRVFLSWKSFTGTCRGIKRQLAASERRHNHKLVQKCWASWKSTLDVRVRQEGIIAAMQTRKRLKTLLQTYWQWRGVYNRSGLAKQNALRLCLLIQRSWQLRRLFHGWNRWRSFTVEADAALLHSNLVLAELEHQTAVEYYSHLQLLLSSFTNWKLYVRSRCERREGYSRAVSAASRRRILRRYFQCWERRSALNRTRLVLLRRMNRHLHCHHNTLTRFALWVWFSQVRADSRALRRMTTQLQVASKHFTPTTDIAARIARALFTDLLVAEHQLLRSQQRSAWKVVNATARSARRRQLRAAFDRLASSSSAASRAGKRRFLTPKHVANARAFVDKLTSVLLRSGFQRWKRQYLALAIQEAEEAQQELLRALHHVTSYRQALGPYAN</sequence>
<accession>G4ZZ88</accession>